<evidence type="ECO:0000256" key="1">
    <source>
        <dbReference type="SAM" id="Coils"/>
    </source>
</evidence>
<feature type="domain" description="YhaN AAA" evidence="2">
    <location>
        <begin position="1"/>
        <end position="207"/>
    </location>
</feature>
<dbReference type="PANTHER" id="PTHR41259">
    <property type="entry name" value="DOUBLE-STRAND BREAK REPAIR RAD50 ATPASE, PUTATIVE-RELATED"/>
    <property type="match status" value="1"/>
</dbReference>
<evidence type="ECO:0000313" key="4">
    <source>
        <dbReference type="Proteomes" id="UP000272908"/>
    </source>
</evidence>
<evidence type="ECO:0000313" key="3">
    <source>
        <dbReference type="EMBL" id="SUZ33751.1"/>
    </source>
</evidence>
<feature type="coiled-coil region" evidence="1">
    <location>
        <begin position="818"/>
        <end position="852"/>
    </location>
</feature>
<accession>A0A3B0MD13</accession>
<dbReference type="AlphaFoldDB" id="A0A3B0MD13"/>
<dbReference type="PANTHER" id="PTHR41259:SF1">
    <property type="entry name" value="DOUBLE-STRAND BREAK REPAIR RAD50 ATPASE, PUTATIVE-RELATED"/>
    <property type="match status" value="1"/>
</dbReference>
<feature type="coiled-coil region" evidence="1">
    <location>
        <begin position="176"/>
        <end position="230"/>
    </location>
</feature>
<reference evidence="4" key="1">
    <citation type="submission" date="2018-08" db="EMBL/GenBank/DDBJ databases">
        <authorList>
            <person name="Rodrigo-Torres L."/>
            <person name="Arahal R. D."/>
            <person name="Lucena T."/>
        </authorList>
    </citation>
    <scope>NUCLEOTIDE SEQUENCE [LARGE SCALE GENOMIC DNA]</scope>
    <source>
        <strain evidence="4">CECT 7235</strain>
    </source>
</reference>
<dbReference type="Pfam" id="PF13514">
    <property type="entry name" value="AAA_27"/>
    <property type="match status" value="1"/>
</dbReference>
<keyword evidence="4" id="KW-1185">Reference proteome</keyword>
<dbReference type="SUPFAM" id="SSF52540">
    <property type="entry name" value="P-loop containing nucleoside triphosphate hydrolases"/>
    <property type="match status" value="1"/>
</dbReference>
<dbReference type="OrthoDB" id="9764467at2"/>
<dbReference type="RefSeq" id="WP_121096933.1">
    <property type="nucleotide sequence ID" value="NZ_UIHC01000070.1"/>
</dbReference>
<proteinExistence type="predicted"/>
<sequence length="1144" mass="122957">MRLRSLSLDRFGHFTGHTLEFGAAGDRPDFHIIYGPNEAGKTTTMEAALRLFYGFPHREPYAFKHQRANLSVSGVVEIAGETRSLTRLPKRSGALVDASGAALPETALATHLGGLGEDDYRQLLCLDDETIERGGEEIAQARGDIGRLLFSAAAGVADLSTVLDGVRAEADALWRKRASKTQVATLKRELAEVEKDIRERDVTASAWRGLKKALADAHDAEARARAARDALHEQAADIAARQRALPMLADLDALAERLAPFADYPERLGFDLEDLVTLKSDQTGAESDIERLTTEIAALTLQRKGLALSPKLVTLAEELDALEDLRARDLSNALDLPKRRTQVVAAQDAMARAARELGAPDGCDPQSLVPTQAQIADLDTARDRLRSARATVRTEAQEVADLTAHRDLARQNHETLIAQRPAGAAIGPILARHQADSLMPAHATAQQSIATAERAARAALDALGTAAQRFDRPPEPPMSIVRARELATAHDALSRKIDTDQTALAQHQEDISARDAQIAELCREGQIVPDADAAALRAERDRLWQAHLTTLDTASAQDFADAMQAFDVAQDMQITHASELGQLRQSLQARAEAQARADTAKSRLVEHRAGLAEIEGEIGAASRAVGGIGAASPAEWLDWMQRHDAATAAARAAAQARDEHAATLARAQALLDELTPHLDLAAPDVTGAVAAARRMAEVERDALSAADTARKTLDGAEAALVARLEKQALCLQDAAEAESAWHTLVTECFGESIAPDTLLAALDPLRSLATHEKDRAEAAQRVANMERDLAVFGERVAALAKAHDITCAETPADSFALLRTASEDARKAAEQAQDLDGRIAEAQILLARARQRQTEIDATVSRLAKEFPAGAQVDTLDALRATAGQAAQVIADRADHAVLSRRLVSELDVADIDGVRARLTGASHVALNAQADGCKADLARAETALTTATEARTTASQALAQVTAGGDIAALTERRATLELELQEAALAHLELSLGHRLAEAAIRRYRDTHRSGMMEATQRCFAALTQGAYTRLTTQPDGADEILLAIDADGVAKRAADMSKGTRFQLYLALRAAAHEQLVAQGTCLPFFCDDIFETFDENRTSAACRVMEQIGRSGQAIYLTHHRHVVDIARQVCETPPIVHEL</sequence>
<dbReference type="EMBL" id="UIHC01000070">
    <property type="protein sequence ID" value="SUZ33751.1"/>
    <property type="molecule type" value="Genomic_DNA"/>
</dbReference>
<dbReference type="InterPro" id="IPR027417">
    <property type="entry name" value="P-loop_NTPase"/>
</dbReference>
<gene>
    <name evidence="3" type="ORF">ROE7235_03525</name>
</gene>
<dbReference type="InterPro" id="IPR038734">
    <property type="entry name" value="YhaN_AAA"/>
</dbReference>
<protein>
    <recommendedName>
        <fullName evidence="2">YhaN AAA domain-containing protein</fullName>
    </recommendedName>
</protein>
<dbReference type="Gene3D" id="3.40.50.300">
    <property type="entry name" value="P-loop containing nucleotide triphosphate hydrolases"/>
    <property type="match status" value="2"/>
</dbReference>
<evidence type="ECO:0000259" key="2">
    <source>
        <dbReference type="Pfam" id="PF13514"/>
    </source>
</evidence>
<dbReference type="Proteomes" id="UP000272908">
    <property type="component" value="Unassembled WGS sequence"/>
</dbReference>
<keyword evidence="1" id="KW-0175">Coiled coil</keyword>
<name>A0A3B0MD13_9RHOB</name>
<organism evidence="3 4">
    <name type="scientific">Roseinatronobacter ekhonensis</name>
    <dbReference type="NCBI Taxonomy" id="254356"/>
    <lineage>
        <taxon>Bacteria</taxon>
        <taxon>Pseudomonadati</taxon>
        <taxon>Pseudomonadota</taxon>
        <taxon>Alphaproteobacteria</taxon>
        <taxon>Rhodobacterales</taxon>
        <taxon>Paracoccaceae</taxon>
        <taxon>Roseinatronobacter</taxon>
    </lineage>
</organism>